<evidence type="ECO:0000313" key="3">
    <source>
        <dbReference type="Proteomes" id="UP000290682"/>
    </source>
</evidence>
<keyword evidence="3" id="KW-1185">Reference proteome</keyword>
<dbReference type="RefSeq" id="WP_129210920.1">
    <property type="nucleotide sequence ID" value="NZ_REGR01000001.1"/>
</dbReference>
<accession>A0ABY0FGP0</accession>
<comment type="caution">
    <text evidence="2">The sequence shown here is derived from an EMBL/GenBank/DDBJ whole genome shotgun (WGS) entry which is preliminary data.</text>
</comment>
<dbReference type="Proteomes" id="UP000290682">
    <property type="component" value="Unassembled WGS sequence"/>
</dbReference>
<reference evidence="2 3" key="1">
    <citation type="submission" date="2018-10" db="EMBL/GenBank/DDBJ databases">
        <title>Draft genome of Fastidiocella sp. strain 375T, a bacterium isolated from a karstic cave dripping water.</title>
        <authorList>
            <person name="Coelho C."/>
            <person name="Verissimo A."/>
            <person name="Tiago I."/>
        </authorList>
    </citation>
    <scope>NUCLEOTIDE SEQUENCE [LARGE SCALE GENOMIC DNA]</scope>
    <source>
        <strain evidence="2 3">CAVE-375</strain>
    </source>
</reference>
<sequence>MSSFFAFLHHVAAFALVAALSVEFVLIKGDLTAASARKVRLADLALGASASTLLVVGFLRVFFFEKGASYYFHSVPFIAKLSLFVLLALVSIYPTIVFQSWEKALKQGRVPSVDPRKLRAIRTVIHLELVGVVLIMLFAALMAHGVGYLG</sequence>
<proteinExistence type="predicted"/>
<keyword evidence="1" id="KW-0812">Transmembrane</keyword>
<dbReference type="Pfam" id="PF09980">
    <property type="entry name" value="DUF2214"/>
    <property type="match status" value="1"/>
</dbReference>
<feature type="transmembrane region" description="Helical" evidence="1">
    <location>
        <begin position="120"/>
        <end position="143"/>
    </location>
</feature>
<evidence type="ECO:0000256" key="1">
    <source>
        <dbReference type="SAM" id="Phobius"/>
    </source>
</evidence>
<dbReference type="InterPro" id="IPR018706">
    <property type="entry name" value="DUF2214_membrane"/>
</dbReference>
<evidence type="ECO:0000313" key="2">
    <source>
        <dbReference type="EMBL" id="RXZ45552.1"/>
    </source>
</evidence>
<keyword evidence="1" id="KW-1133">Transmembrane helix</keyword>
<dbReference type="EMBL" id="REGR01000001">
    <property type="protein sequence ID" value="RXZ45552.1"/>
    <property type="molecule type" value="Genomic_DNA"/>
</dbReference>
<feature type="transmembrane region" description="Helical" evidence="1">
    <location>
        <begin position="39"/>
        <end position="63"/>
    </location>
</feature>
<gene>
    <name evidence="2" type="ORF">EBB06_01710</name>
</gene>
<keyword evidence="1" id="KW-0472">Membrane</keyword>
<protein>
    <submittedName>
        <fullName evidence="2">DUF2214 family protein</fullName>
    </submittedName>
</protein>
<feature type="transmembrane region" description="Helical" evidence="1">
    <location>
        <begin position="6"/>
        <end position="27"/>
    </location>
</feature>
<organism evidence="2 3">
    <name type="scientific">Crenobacter cavernae</name>
    <dbReference type="NCBI Taxonomy" id="2290923"/>
    <lineage>
        <taxon>Bacteria</taxon>
        <taxon>Pseudomonadati</taxon>
        <taxon>Pseudomonadota</taxon>
        <taxon>Betaproteobacteria</taxon>
        <taxon>Neisseriales</taxon>
        <taxon>Neisseriaceae</taxon>
        <taxon>Crenobacter</taxon>
    </lineage>
</organism>
<name>A0ABY0FGP0_9NEIS</name>
<feature type="transmembrane region" description="Helical" evidence="1">
    <location>
        <begin position="75"/>
        <end position="99"/>
    </location>
</feature>